<reference evidence="2" key="1">
    <citation type="submission" date="2019-06" db="EMBL/GenBank/DDBJ databases">
        <title>Complete genome sequence of Methylogaea oryzae strain JCM16910.</title>
        <authorList>
            <person name="Asakawa S."/>
        </authorList>
    </citation>
    <scope>NUCLEOTIDE SEQUENCE</scope>
    <source>
        <strain evidence="2">E10</strain>
    </source>
</reference>
<dbReference type="PANTHER" id="PTHR43155">
    <property type="entry name" value="CYCLIC DI-GMP PHOSPHODIESTERASE PA4108-RELATED"/>
    <property type="match status" value="1"/>
</dbReference>
<evidence type="ECO:0000313" key="3">
    <source>
        <dbReference type="Proteomes" id="UP000824988"/>
    </source>
</evidence>
<dbReference type="Proteomes" id="UP000824988">
    <property type="component" value="Chromosome"/>
</dbReference>
<protein>
    <recommendedName>
        <fullName evidence="1">HD-GYP domain-containing protein</fullName>
    </recommendedName>
</protein>
<proteinExistence type="predicted"/>
<dbReference type="SUPFAM" id="SSF109604">
    <property type="entry name" value="HD-domain/PDEase-like"/>
    <property type="match status" value="1"/>
</dbReference>
<accession>A0A8D4VRK9</accession>
<dbReference type="Gene3D" id="1.10.3210.10">
    <property type="entry name" value="Hypothetical protein af1432"/>
    <property type="match status" value="1"/>
</dbReference>
<dbReference type="KEGG" id="moz:MoryE10_26150"/>
<dbReference type="InterPro" id="IPR037522">
    <property type="entry name" value="HD_GYP_dom"/>
</dbReference>
<organism evidence="2 3">
    <name type="scientific">Methylogaea oryzae</name>
    <dbReference type="NCBI Taxonomy" id="1295382"/>
    <lineage>
        <taxon>Bacteria</taxon>
        <taxon>Pseudomonadati</taxon>
        <taxon>Pseudomonadota</taxon>
        <taxon>Gammaproteobacteria</taxon>
        <taxon>Methylococcales</taxon>
        <taxon>Methylococcaceae</taxon>
        <taxon>Methylogaea</taxon>
    </lineage>
</organism>
<evidence type="ECO:0000259" key="1">
    <source>
        <dbReference type="PROSITE" id="PS51832"/>
    </source>
</evidence>
<gene>
    <name evidence="2" type="ORF">MoryE10_26150</name>
</gene>
<feature type="domain" description="HD-GYP" evidence="1">
    <location>
        <begin position="107"/>
        <end position="304"/>
    </location>
</feature>
<dbReference type="PANTHER" id="PTHR43155:SF2">
    <property type="entry name" value="CYCLIC DI-GMP PHOSPHODIESTERASE PA4108"/>
    <property type="match status" value="1"/>
</dbReference>
<name>A0A8D4VRK9_9GAMM</name>
<dbReference type="InterPro" id="IPR003607">
    <property type="entry name" value="HD/PDEase_dom"/>
</dbReference>
<dbReference type="CDD" id="cd00077">
    <property type="entry name" value="HDc"/>
    <property type="match status" value="1"/>
</dbReference>
<sequence length="515" mass="57425">MDLTNQNFFLAHLKAVSQKDSIHTVEEIQDSNGKKLLDRNELLEPQKLQKLSQAQLKKPIYACIRFMEPLTMAAIRLHMQKAMDQSPGARLFERTPQGQQVALECLNRVTLPLPLLNLLTIMSKRLPELYTHSLEVTLICTYIGTLHRMPFSELVNLMYVGLFHDIGSMFLSPHLLDREGKLSWSDWRQIYTHPTLSYTILKDVQGLSPHVLAAVRQHHERIDGSGYPQGLTDKKLGELGRVAASAELIASVAQHKSQYHLTTVLNANIGKLDPAVLDTMAKVLAGIGSDDAVQASDNAAIYGLIDVVNDALARWQSIDPPSRAHRALEKVANGLSAVERIVNESELSADKLAPHDADAMVRLKLSQKTIGAIEEAKYQLLQVLQDVHRNKATYMAIEPEEISKALGRWVAETDRRFKGLGELAAAAAANAEPSQTNGDASEAASDNKEELLWYCMKNGKKHGPLSALNVMEFIQKGELRPVDLVWRAGLSHWSMVRTVPELFNWDTKLAEKEHQ</sequence>
<dbReference type="AlphaFoldDB" id="A0A8D4VRK9"/>
<dbReference type="Pfam" id="PF13487">
    <property type="entry name" value="HD_5"/>
    <property type="match status" value="1"/>
</dbReference>
<evidence type="ECO:0000313" key="2">
    <source>
        <dbReference type="EMBL" id="BBL72009.1"/>
    </source>
</evidence>
<dbReference type="GO" id="GO:0008081">
    <property type="term" value="F:phosphoric diester hydrolase activity"/>
    <property type="evidence" value="ECO:0007669"/>
    <property type="project" value="UniProtKB-ARBA"/>
</dbReference>
<dbReference type="InterPro" id="IPR025640">
    <property type="entry name" value="GYF_2"/>
</dbReference>
<dbReference type="EMBL" id="AP019782">
    <property type="protein sequence ID" value="BBL72009.1"/>
    <property type="molecule type" value="Genomic_DNA"/>
</dbReference>
<dbReference type="Pfam" id="PF14237">
    <property type="entry name" value="GYF_2"/>
    <property type="match status" value="1"/>
</dbReference>
<keyword evidence="3" id="KW-1185">Reference proteome</keyword>
<dbReference type="PROSITE" id="PS51832">
    <property type="entry name" value="HD_GYP"/>
    <property type="match status" value="1"/>
</dbReference>